<dbReference type="InterPro" id="IPR020449">
    <property type="entry name" value="Tscrpt_reg_AraC-type_HTH"/>
</dbReference>
<dbReference type="GO" id="GO:0043565">
    <property type="term" value="F:sequence-specific DNA binding"/>
    <property type="evidence" value="ECO:0007669"/>
    <property type="project" value="InterPro"/>
</dbReference>
<accession>A0AAE3JF36</accession>
<proteinExistence type="predicted"/>
<dbReference type="Gene3D" id="2.60.120.10">
    <property type="entry name" value="Jelly Rolls"/>
    <property type="match status" value="1"/>
</dbReference>
<dbReference type="PANTHER" id="PTHR43280">
    <property type="entry name" value="ARAC-FAMILY TRANSCRIPTIONAL REGULATOR"/>
    <property type="match status" value="1"/>
</dbReference>
<evidence type="ECO:0000259" key="4">
    <source>
        <dbReference type="PROSITE" id="PS01124"/>
    </source>
</evidence>
<dbReference type="InterPro" id="IPR014710">
    <property type="entry name" value="RmlC-like_jellyroll"/>
</dbReference>
<evidence type="ECO:0000313" key="6">
    <source>
        <dbReference type="Proteomes" id="UP001198182"/>
    </source>
</evidence>
<evidence type="ECO:0000256" key="1">
    <source>
        <dbReference type="ARBA" id="ARBA00023015"/>
    </source>
</evidence>
<evidence type="ECO:0000313" key="5">
    <source>
        <dbReference type="EMBL" id="MCC2230347.1"/>
    </source>
</evidence>
<dbReference type="PROSITE" id="PS01124">
    <property type="entry name" value="HTH_ARAC_FAMILY_2"/>
    <property type="match status" value="1"/>
</dbReference>
<keyword evidence="2" id="KW-0238">DNA-binding</keyword>
<keyword evidence="1" id="KW-0805">Transcription regulation</keyword>
<dbReference type="Proteomes" id="UP001198182">
    <property type="component" value="Unassembled WGS sequence"/>
</dbReference>
<dbReference type="InterPro" id="IPR013096">
    <property type="entry name" value="Cupin_2"/>
</dbReference>
<dbReference type="Pfam" id="PF07883">
    <property type="entry name" value="Cupin_2"/>
    <property type="match status" value="1"/>
</dbReference>
<keyword evidence="3" id="KW-0804">Transcription</keyword>
<name>A0AAE3JF36_9FIRM</name>
<gene>
    <name evidence="5" type="ORF">LKD81_04950</name>
</gene>
<dbReference type="EMBL" id="JAJEQR010000010">
    <property type="protein sequence ID" value="MCC2230347.1"/>
    <property type="molecule type" value="Genomic_DNA"/>
</dbReference>
<dbReference type="InterPro" id="IPR037923">
    <property type="entry name" value="HTH-like"/>
</dbReference>
<dbReference type="Pfam" id="PF12833">
    <property type="entry name" value="HTH_18"/>
    <property type="match status" value="1"/>
</dbReference>
<dbReference type="SMART" id="SM00342">
    <property type="entry name" value="HTH_ARAC"/>
    <property type="match status" value="1"/>
</dbReference>
<keyword evidence="6" id="KW-1185">Reference proteome</keyword>
<dbReference type="GO" id="GO:0003700">
    <property type="term" value="F:DNA-binding transcription factor activity"/>
    <property type="evidence" value="ECO:0007669"/>
    <property type="project" value="InterPro"/>
</dbReference>
<dbReference type="InterPro" id="IPR018060">
    <property type="entry name" value="HTH_AraC"/>
</dbReference>
<dbReference type="CDD" id="cd02208">
    <property type="entry name" value="cupin_RmlC-like"/>
    <property type="match status" value="1"/>
</dbReference>
<dbReference type="PANTHER" id="PTHR43280:SF17">
    <property type="entry name" value="ARAC-TYPE DNA-BINDING DOMAIN-CONTAINING PROTEIN"/>
    <property type="match status" value="1"/>
</dbReference>
<dbReference type="SUPFAM" id="SSF46689">
    <property type="entry name" value="Homeodomain-like"/>
    <property type="match status" value="2"/>
</dbReference>
<sequence>MLFQSHFEDHLPNIRRVHLDYNLTDQAYTFHLHKDVTELVYVASGSGIYMINHQHFSVEKGDFLVIERGFVHAGSSSAHNPMKTLVLVVSDVKWKNTEYPEYIIPPTAYPLIRDNAHIPYISGTLAEIYRLMKEPNPDMDLCRLILAPMLVLIRKHQKTTDPFWEMKENPLASDILSYIYMNYDQDITLESLSQHFFMSSGHISHLLQKEFGISPINYLIDVRFSKAKNLLINSNLSIAEIAYTVGYNNPAHFTKLFMKRIGYSPNDYRMLHTNIVPDAPVTPNIFA</sequence>
<evidence type="ECO:0000256" key="2">
    <source>
        <dbReference type="ARBA" id="ARBA00023125"/>
    </source>
</evidence>
<comment type="caution">
    <text evidence="5">The sequence shown here is derived from an EMBL/GenBank/DDBJ whole genome shotgun (WGS) entry which is preliminary data.</text>
</comment>
<dbReference type="Gene3D" id="1.10.10.60">
    <property type="entry name" value="Homeodomain-like"/>
    <property type="match status" value="2"/>
</dbReference>
<reference evidence="5" key="1">
    <citation type="submission" date="2021-10" db="EMBL/GenBank/DDBJ databases">
        <title>Anaerobic single-cell dispensing facilitates the cultivation of human gut bacteria.</title>
        <authorList>
            <person name="Afrizal A."/>
        </authorList>
    </citation>
    <scope>NUCLEOTIDE SEQUENCE</scope>
    <source>
        <strain evidence="5">CLA-AA-H215</strain>
    </source>
</reference>
<feature type="domain" description="HTH araC/xylS-type" evidence="4">
    <location>
        <begin position="173"/>
        <end position="271"/>
    </location>
</feature>
<dbReference type="SUPFAM" id="SSF51215">
    <property type="entry name" value="Regulatory protein AraC"/>
    <property type="match status" value="1"/>
</dbReference>
<dbReference type="RefSeq" id="WP_308453052.1">
    <property type="nucleotide sequence ID" value="NZ_JAJEQR010000010.1"/>
</dbReference>
<dbReference type="PRINTS" id="PR00032">
    <property type="entry name" value="HTHARAC"/>
</dbReference>
<evidence type="ECO:0000256" key="3">
    <source>
        <dbReference type="ARBA" id="ARBA00023163"/>
    </source>
</evidence>
<dbReference type="InterPro" id="IPR009057">
    <property type="entry name" value="Homeodomain-like_sf"/>
</dbReference>
<organism evidence="5 6">
    <name type="scientific">Hominifimenecus microfluidus</name>
    <dbReference type="NCBI Taxonomy" id="2885348"/>
    <lineage>
        <taxon>Bacteria</taxon>
        <taxon>Bacillati</taxon>
        <taxon>Bacillota</taxon>
        <taxon>Clostridia</taxon>
        <taxon>Lachnospirales</taxon>
        <taxon>Lachnospiraceae</taxon>
        <taxon>Hominifimenecus</taxon>
    </lineage>
</organism>
<protein>
    <submittedName>
        <fullName evidence="5">AraC family transcriptional regulator</fullName>
    </submittedName>
</protein>
<dbReference type="AlphaFoldDB" id="A0AAE3JF36"/>